<dbReference type="EC" id="2.6.1.57" evidence="6"/>
<keyword evidence="3 6" id="KW-0032">Aminotransferase</keyword>
<dbReference type="InterPro" id="IPR005861">
    <property type="entry name" value="HisP_aminotrans"/>
</dbReference>
<dbReference type="InterPro" id="IPR004839">
    <property type="entry name" value="Aminotransferase_I/II_large"/>
</dbReference>
<comment type="subunit">
    <text evidence="2 6">Homodimer.</text>
</comment>
<dbReference type="GO" id="GO:0004400">
    <property type="term" value="F:histidinol-phosphate transaminase activity"/>
    <property type="evidence" value="ECO:0007669"/>
    <property type="project" value="UniProtKB-EC"/>
</dbReference>
<dbReference type="Proteomes" id="UP001232725">
    <property type="component" value="Unassembled WGS sequence"/>
</dbReference>
<dbReference type="HAMAP" id="MF_01023">
    <property type="entry name" value="HisC_aminotrans_2"/>
    <property type="match status" value="1"/>
</dbReference>
<dbReference type="EMBL" id="JAVALS010000002">
    <property type="protein sequence ID" value="MDP5226443.1"/>
    <property type="molecule type" value="Genomic_DNA"/>
</dbReference>
<evidence type="ECO:0000259" key="7">
    <source>
        <dbReference type="Pfam" id="PF00155"/>
    </source>
</evidence>
<reference evidence="8 9" key="1">
    <citation type="submission" date="2023-08" db="EMBL/GenBank/DDBJ databases">
        <title>Arthrobacter horti sp. nov., isolated from forest soil.</title>
        <authorList>
            <person name="Park M."/>
        </authorList>
    </citation>
    <scope>NUCLEOTIDE SEQUENCE [LARGE SCALE GENOMIC DNA]</scope>
    <source>
        <strain evidence="8 9">YJM1</strain>
    </source>
</reference>
<dbReference type="NCBIfam" id="NF002878">
    <property type="entry name" value="PRK03321.1"/>
    <property type="match status" value="1"/>
</dbReference>
<comment type="similarity">
    <text evidence="6">Belongs to the class-II pyridoxal-phosphate-dependent aminotransferase family.</text>
</comment>
<dbReference type="InterPro" id="IPR015422">
    <property type="entry name" value="PyrdxlP-dep_Trfase_small"/>
</dbReference>
<comment type="cofactor">
    <cofactor evidence="1 6">
        <name>pyridoxal 5'-phosphate</name>
        <dbReference type="ChEBI" id="CHEBI:597326"/>
    </cofactor>
</comment>
<gene>
    <name evidence="8" type="primary">hisC</name>
    <name evidence="6" type="synonym">pat</name>
    <name evidence="8" type="ORF">Q9R02_04665</name>
</gene>
<dbReference type="HAMAP" id="MF_01513">
    <property type="entry name" value="Phe_aminotrans_2"/>
    <property type="match status" value="1"/>
</dbReference>
<keyword evidence="5 6" id="KW-0663">Pyridoxal phosphate</keyword>
<organism evidence="8 9">
    <name type="scientific">Arthrobacter horti</name>
    <dbReference type="NCBI Taxonomy" id="3068273"/>
    <lineage>
        <taxon>Bacteria</taxon>
        <taxon>Bacillati</taxon>
        <taxon>Actinomycetota</taxon>
        <taxon>Actinomycetes</taxon>
        <taxon>Micrococcales</taxon>
        <taxon>Micrococcaceae</taxon>
        <taxon>Arthrobacter</taxon>
    </lineage>
</organism>
<dbReference type="SUPFAM" id="SSF53383">
    <property type="entry name" value="PLP-dependent transferases"/>
    <property type="match status" value="1"/>
</dbReference>
<dbReference type="NCBIfam" id="TIGR01141">
    <property type="entry name" value="hisC"/>
    <property type="match status" value="1"/>
</dbReference>
<dbReference type="Gene3D" id="3.90.1150.10">
    <property type="entry name" value="Aspartate Aminotransferase, domain 1"/>
    <property type="match status" value="1"/>
</dbReference>
<evidence type="ECO:0000256" key="6">
    <source>
        <dbReference type="HAMAP-Rule" id="MF_01513"/>
    </source>
</evidence>
<dbReference type="PANTHER" id="PTHR43643">
    <property type="entry name" value="HISTIDINOL-PHOSPHATE AMINOTRANSFERASE 2"/>
    <property type="match status" value="1"/>
</dbReference>
<dbReference type="CDD" id="cd00609">
    <property type="entry name" value="AAT_like"/>
    <property type="match status" value="1"/>
</dbReference>
<dbReference type="InterPro" id="IPR015424">
    <property type="entry name" value="PyrdxlP-dep_Trfase"/>
</dbReference>
<sequence length="368" mass="39147">MNASQTSMLGETVRPSLRSAVVGLPGYVPGRRAQGADVAALASNENHHEPLPSVAAAVAEAAGRMNRYPDMGAVELRERIAAQLSVTAEEVAVGPGSVGVLQQIITGLCDAGDEVVFAWRSFEAYPILVELAGAVPVRVPLDAEEGHDLDSMAAAVTERTRVVLLCTPNNPTGVPIAHERIEAFLRGLRRDVLVVIDEAYVEYAEDGSGPDSLALYREFPNVCVLRTFSKAYGLAGLRVGYAVASPDIAEGLRRTAIPFGVTALAQQAAIASLDAEAGMRERSAGVKRERGRLQEALRALGWTVPESQGNFVWLRTGDELRTSLLEAFEAAGVMVRGYAGDGVRITVADSASTDRVIRVLNGITPPRH</sequence>
<dbReference type="PANTHER" id="PTHR43643:SF3">
    <property type="entry name" value="HISTIDINOL-PHOSPHATE AMINOTRANSFERASE"/>
    <property type="match status" value="1"/>
</dbReference>
<dbReference type="InterPro" id="IPR015421">
    <property type="entry name" value="PyrdxlP-dep_Trfase_major"/>
</dbReference>
<evidence type="ECO:0000256" key="2">
    <source>
        <dbReference type="ARBA" id="ARBA00011738"/>
    </source>
</evidence>
<dbReference type="PROSITE" id="PS00599">
    <property type="entry name" value="AA_TRANSFER_CLASS_2"/>
    <property type="match status" value="1"/>
</dbReference>
<keyword evidence="4 6" id="KW-0808">Transferase</keyword>
<protein>
    <recommendedName>
        <fullName evidence="6">Aromatic amino acid aminotransferase</fullName>
        <shortName evidence="6">ArAT</shortName>
        <ecNumber evidence="6">2.6.1.57</ecNumber>
    </recommendedName>
</protein>
<evidence type="ECO:0000313" key="9">
    <source>
        <dbReference type="Proteomes" id="UP001232725"/>
    </source>
</evidence>
<dbReference type="InterPro" id="IPR024892">
    <property type="entry name" value="ArAT"/>
</dbReference>
<comment type="caution">
    <text evidence="8">The sequence shown here is derived from an EMBL/GenBank/DDBJ whole genome shotgun (WGS) entry which is preliminary data.</text>
</comment>
<evidence type="ECO:0000313" key="8">
    <source>
        <dbReference type="EMBL" id="MDP5226443.1"/>
    </source>
</evidence>
<feature type="modified residue" description="N6-(pyridoxal phosphate)lysine" evidence="6">
    <location>
        <position position="230"/>
    </location>
</feature>
<accession>A0ABT9ILH8</accession>
<comment type="catalytic activity">
    <reaction evidence="6">
        <text>an aromatic L-alpha-amino acid + 2-oxoglutarate = an aromatic oxo-acid + L-glutamate</text>
        <dbReference type="Rhea" id="RHEA:17533"/>
        <dbReference type="ChEBI" id="CHEBI:16810"/>
        <dbReference type="ChEBI" id="CHEBI:29985"/>
        <dbReference type="ChEBI" id="CHEBI:73309"/>
        <dbReference type="ChEBI" id="CHEBI:84824"/>
        <dbReference type="EC" id="2.6.1.57"/>
    </reaction>
</comment>
<dbReference type="InterPro" id="IPR001917">
    <property type="entry name" value="Aminotrans_II_pyridoxalP_BS"/>
</dbReference>
<evidence type="ECO:0000256" key="5">
    <source>
        <dbReference type="ARBA" id="ARBA00022898"/>
    </source>
</evidence>
<proteinExistence type="inferred from homology"/>
<evidence type="ECO:0000256" key="4">
    <source>
        <dbReference type="ARBA" id="ARBA00022679"/>
    </source>
</evidence>
<feature type="domain" description="Aminotransferase class I/classII large" evidence="7">
    <location>
        <begin position="37"/>
        <end position="357"/>
    </location>
</feature>
<evidence type="ECO:0000256" key="1">
    <source>
        <dbReference type="ARBA" id="ARBA00001933"/>
    </source>
</evidence>
<name>A0ABT9ILH8_9MICC</name>
<keyword evidence="9" id="KW-1185">Reference proteome</keyword>
<evidence type="ECO:0000256" key="3">
    <source>
        <dbReference type="ARBA" id="ARBA00022576"/>
    </source>
</evidence>
<comment type="function">
    <text evidence="6">Aminotransferase that catalyzes the conversion of aromatic amino acids and 2-oxoglutarate into corresponding aromatic oxo acids and L-glutamate.</text>
</comment>
<dbReference type="Pfam" id="PF00155">
    <property type="entry name" value="Aminotran_1_2"/>
    <property type="match status" value="1"/>
</dbReference>
<dbReference type="InterPro" id="IPR050106">
    <property type="entry name" value="HistidinolP_aminotransfase"/>
</dbReference>
<dbReference type="Gene3D" id="3.40.640.10">
    <property type="entry name" value="Type I PLP-dependent aspartate aminotransferase-like (Major domain)"/>
    <property type="match status" value="1"/>
</dbReference>
<dbReference type="RefSeq" id="WP_305995491.1">
    <property type="nucleotide sequence ID" value="NZ_JAVALS010000002.1"/>
</dbReference>